<reference evidence="3" key="1">
    <citation type="submission" date="2020-05" db="EMBL/GenBank/DDBJ databases">
        <authorList>
            <person name="Chiriac C."/>
            <person name="Salcher M."/>
            <person name="Ghai R."/>
            <person name="Kavagutti S V."/>
        </authorList>
    </citation>
    <scope>NUCLEOTIDE SEQUENCE</scope>
</reference>
<dbReference type="AlphaFoldDB" id="A0A6J6FYN8"/>
<gene>
    <name evidence="3" type="ORF">UFOPK1493_03900</name>
</gene>
<dbReference type="InterPro" id="IPR002864">
    <property type="entry name" value="Acyl-ACP_thioesterase_NHD"/>
</dbReference>
<dbReference type="SUPFAM" id="SSF54637">
    <property type="entry name" value="Thioesterase/thiol ester dehydrase-isomerase"/>
    <property type="match status" value="2"/>
</dbReference>
<evidence type="ECO:0000259" key="1">
    <source>
        <dbReference type="Pfam" id="PF01643"/>
    </source>
</evidence>
<name>A0A6J6FYN8_9ZZZZ</name>
<dbReference type="GO" id="GO:0006633">
    <property type="term" value="P:fatty acid biosynthetic process"/>
    <property type="evidence" value="ECO:0007669"/>
    <property type="project" value="InterPro"/>
</dbReference>
<dbReference type="GO" id="GO:0016790">
    <property type="term" value="F:thiolester hydrolase activity"/>
    <property type="evidence" value="ECO:0007669"/>
    <property type="project" value="InterPro"/>
</dbReference>
<evidence type="ECO:0000313" key="3">
    <source>
        <dbReference type="EMBL" id="CAB4594027.1"/>
    </source>
</evidence>
<dbReference type="Pfam" id="PF01643">
    <property type="entry name" value="Acyl-ACP_TE"/>
    <property type="match status" value="1"/>
</dbReference>
<organism evidence="3">
    <name type="scientific">freshwater metagenome</name>
    <dbReference type="NCBI Taxonomy" id="449393"/>
    <lineage>
        <taxon>unclassified sequences</taxon>
        <taxon>metagenomes</taxon>
        <taxon>ecological metagenomes</taxon>
    </lineage>
</organism>
<feature type="domain" description="Acyl-ACP thioesterase-like C-terminal" evidence="2">
    <location>
        <begin position="148"/>
        <end position="200"/>
    </location>
</feature>
<dbReference type="InterPro" id="IPR049427">
    <property type="entry name" value="Acyl-ACP_TE_C"/>
</dbReference>
<dbReference type="EMBL" id="CAEZSR010000255">
    <property type="protein sequence ID" value="CAB4594027.1"/>
    <property type="molecule type" value="Genomic_DNA"/>
</dbReference>
<proteinExistence type="predicted"/>
<evidence type="ECO:0000259" key="2">
    <source>
        <dbReference type="Pfam" id="PF20791"/>
    </source>
</evidence>
<dbReference type="InterPro" id="IPR029069">
    <property type="entry name" value="HotDog_dom_sf"/>
</dbReference>
<dbReference type="Gene3D" id="3.10.129.10">
    <property type="entry name" value="Hotdog Thioesterase"/>
    <property type="match status" value="1"/>
</dbReference>
<dbReference type="CDD" id="cd00586">
    <property type="entry name" value="4HBT"/>
    <property type="match status" value="1"/>
</dbReference>
<feature type="domain" description="Acyl-ACP thioesterase N-terminal hotdog" evidence="1">
    <location>
        <begin position="9"/>
        <end position="122"/>
    </location>
</feature>
<sequence>MTVARWTDERRVRLGDVDPSGRAWLDAVAGFVQDVAADHSDHNGFAGTTWVVRRLELRCGRLPRHRELMQVATWCSGVGPRWAQRTTTLSVDGQVGVEAVAVWVHVDATTGAPTALPASFLDVYGETITDRRVSARLQHGDPPPDGARLDWQVRRSDLDLLGHVNNARYWSAVEEVLSQRSIAAEPVVATIEFRAGLEHGPAHVVHRSPVDDARGGADVWVLDAAGAVAASVEVRPVVG</sequence>
<protein>
    <submittedName>
        <fullName evidence="3">Unannotated protein</fullName>
    </submittedName>
</protein>
<accession>A0A6J6FYN8</accession>
<dbReference type="Pfam" id="PF20791">
    <property type="entry name" value="Acyl-ACP_TE_C"/>
    <property type="match status" value="1"/>
</dbReference>